<name>A0A7T0C418_9BACT</name>
<dbReference type="InterPro" id="IPR013249">
    <property type="entry name" value="RNA_pol_sigma70_r4_t2"/>
</dbReference>
<proteinExistence type="inferred from homology"/>
<keyword evidence="2" id="KW-0805">Transcription regulation</keyword>
<dbReference type="PANTHER" id="PTHR43133:SF8">
    <property type="entry name" value="RNA POLYMERASE SIGMA FACTOR HI_1459-RELATED"/>
    <property type="match status" value="1"/>
</dbReference>
<dbReference type="CDD" id="cd06171">
    <property type="entry name" value="Sigma70_r4"/>
    <property type="match status" value="1"/>
</dbReference>
<dbReference type="NCBIfam" id="TIGR02937">
    <property type="entry name" value="sigma70-ECF"/>
    <property type="match status" value="1"/>
</dbReference>
<dbReference type="GO" id="GO:0016987">
    <property type="term" value="F:sigma factor activity"/>
    <property type="evidence" value="ECO:0007669"/>
    <property type="project" value="UniProtKB-KW"/>
</dbReference>
<dbReference type="InterPro" id="IPR013324">
    <property type="entry name" value="RNA_pol_sigma_r3/r4-like"/>
</dbReference>
<dbReference type="SUPFAM" id="SSF88659">
    <property type="entry name" value="Sigma3 and sigma4 domains of RNA polymerase sigma factors"/>
    <property type="match status" value="1"/>
</dbReference>
<dbReference type="Pfam" id="PF08281">
    <property type="entry name" value="Sigma70_r4_2"/>
    <property type="match status" value="1"/>
</dbReference>
<dbReference type="AlphaFoldDB" id="A0A7T0C418"/>
<dbReference type="InterPro" id="IPR013325">
    <property type="entry name" value="RNA_pol_sigma_r2"/>
</dbReference>
<evidence type="ECO:0000256" key="3">
    <source>
        <dbReference type="ARBA" id="ARBA00023082"/>
    </source>
</evidence>
<dbReference type="InterPro" id="IPR036388">
    <property type="entry name" value="WH-like_DNA-bd_sf"/>
</dbReference>
<keyword evidence="4" id="KW-0238">DNA-binding</keyword>
<reference evidence="9" key="1">
    <citation type="submission" date="2020-02" db="EMBL/GenBank/DDBJ databases">
        <title>Genomic and physiological characterization of two novel Nitrospinaceae genera.</title>
        <authorList>
            <person name="Mueller A.J."/>
            <person name="Jung M.-Y."/>
            <person name="Strachan C.R."/>
            <person name="Herbold C.W."/>
            <person name="Kirkegaard R.H."/>
            <person name="Daims H."/>
        </authorList>
    </citation>
    <scope>NUCLEOTIDE SEQUENCE [LARGE SCALE GENOMIC DNA]</scope>
</reference>
<evidence type="ECO:0000313" key="8">
    <source>
        <dbReference type="EMBL" id="QPJ66147.1"/>
    </source>
</evidence>
<comment type="similarity">
    <text evidence="1">Belongs to the sigma-70 factor family. ECF subfamily.</text>
</comment>
<evidence type="ECO:0000259" key="6">
    <source>
        <dbReference type="Pfam" id="PF04542"/>
    </source>
</evidence>
<gene>
    <name evidence="8" type="ORF">G3M78_12380</name>
</gene>
<dbReference type="InterPro" id="IPR014284">
    <property type="entry name" value="RNA_pol_sigma-70_dom"/>
</dbReference>
<dbReference type="GO" id="GO:0006352">
    <property type="term" value="P:DNA-templated transcription initiation"/>
    <property type="evidence" value="ECO:0007669"/>
    <property type="project" value="InterPro"/>
</dbReference>
<dbReference type="Gene3D" id="1.10.1740.10">
    <property type="match status" value="1"/>
</dbReference>
<dbReference type="InterPro" id="IPR007627">
    <property type="entry name" value="RNA_pol_sigma70_r2"/>
</dbReference>
<sequence length="196" mass="23114">MDFLLKFENSLEGRDEEIATFNRHLRPHFDLIFKSAIRLCGNYHDSEDLVQETFYIALKNFHQLKQIEKCKPWLFSILRNLFLKEINRKKNRKEIEFDSVCEVLHDSSSLERDLIRAQLKSMIDISLKSLDERLRAPLDLFYFQDKSYKEISEALQIPIGTVMSRIARAKVYLRNALIKSDESATLKNDLLADRSQ</sequence>
<dbReference type="PANTHER" id="PTHR43133">
    <property type="entry name" value="RNA POLYMERASE ECF-TYPE SIGMA FACTO"/>
    <property type="match status" value="1"/>
</dbReference>
<protein>
    <submittedName>
        <fullName evidence="8">Sigma-70 family RNA polymerase sigma factor</fullName>
    </submittedName>
</protein>
<evidence type="ECO:0000256" key="4">
    <source>
        <dbReference type="ARBA" id="ARBA00023125"/>
    </source>
</evidence>
<dbReference type="KEGG" id="nva:G3M78_12380"/>
<keyword evidence="3" id="KW-0731">Sigma factor</keyword>
<dbReference type="Gene3D" id="1.10.10.10">
    <property type="entry name" value="Winged helix-like DNA-binding domain superfamily/Winged helix DNA-binding domain"/>
    <property type="match status" value="1"/>
</dbReference>
<dbReference type="Proteomes" id="UP000594464">
    <property type="component" value="Chromosome"/>
</dbReference>
<organism evidence="8 9">
    <name type="scientific">Candidatus Nitrohelix vancouverensis</name>
    <dbReference type="NCBI Taxonomy" id="2705534"/>
    <lineage>
        <taxon>Bacteria</taxon>
        <taxon>Pseudomonadati</taxon>
        <taxon>Nitrospinota/Tectimicrobiota group</taxon>
        <taxon>Nitrospinota</taxon>
        <taxon>Nitrospinia</taxon>
        <taxon>Nitrospinales</taxon>
        <taxon>Nitrospinaceae</taxon>
        <taxon>Candidatus Nitrohelix</taxon>
    </lineage>
</organism>
<dbReference type="InterPro" id="IPR039425">
    <property type="entry name" value="RNA_pol_sigma-70-like"/>
</dbReference>
<dbReference type="Pfam" id="PF04542">
    <property type="entry name" value="Sigma70_r2"/>
    <property type="match status" value="1"/>
</dbReference>
<evidence type="ECO:0000313" key="9">
    <source>
        <dbReference type="Proteomes" id="UP000594464"/>
    </source>
</evidence>
<keyword evidence="5" id="KW-0804">Transcription</keyword>
<feature type="domain" description="RNA polymerase sigma factor 70 region 4 type 2" evidence="7">
    <location>
        <begin position="127"/>
        <end position="171"/>
    </location>
</feature>
<accession>A0A7T0C418</accession>
<dbReference type="SUPFAM" id="SSF88946">
    <property type="entry name" value="Sigma2 domain of RNA polymerase sigma factors"/>
    <property type="match status" value="1"/>
</dbReference>
<dbReference type="EMBL" id="CP048620">
    <property type="protein sequence ID" value="QPJ66147.1"/>
    <property type="molecule type" value="Genomic_DNA"/>
</dbReference>
<feature type="domain" description="RNA polymerase sigma-70 region 2" evidence="6">
    <location>
        <begin position="28"/>
        <end position="90"/>
    </location>
</feature>
<evidence type="ECO:0000259" key="7">
    <source>
        <dbReference type="Pfam" id="PF08281"/>
    </source>
</evidence>
<evidence type="ECO:0000256" key="5">
    <source>
        <dbReference type="ARBA" id="ARBA00023163"/>
    </source>
</evidence>
<evidence type="ECO:0000256" key="2">
    <source>
        <dbReference type="ARBA" id="ARBA00023015"/>
    </source>
</evidence>
<dbReference type="GO" id="GO:0003677">
    <property type="term" value="F:DNA binding"/>
    <property type="evidence" value="ECO:0007669"/>
    <property type="project" value="UniProtKB-KW"/>
</dbReference>
<evidence type="ECO:0000256" key="1">
    <source>
        <dbReference type="ARBA" id="ARBA00010641"/>
    </source>
</evidence>